<accession>A0AAN9SKN7</accession>
<sequence>MDGHKRPFGSRKCITGYVSLVAVGGYHLEELHNVGVEDVMVLVPEMCHQATLRIFSMSYTLTFKESVAVVEASKIMVSIVESDRVVSGKLRNGFYGGKAEYTSSTAAKLKAYGGEYVKRDFVPIYVAIGMIALSTGLGLHTAWQELRNSPAVSVRKKRRETVAEVVDPEQVAEEADNYVKKSFFRKVAHVQERTYPDHNSIREDAYACPPRLHTLKSVGVHVPPLTK</sequence>
<dbReference type="Proteomes" id="UP001386955">
    <property type="component" value="Unassembled WGS sequence"/>
</dbReference>
<name>A0AAN9SKN7_PSOTE</name>
<proteinExistence type="predicted"/>
<gene>
    <name evidence="1" type="ORF">VNO78_10482</name>
</gene>
<dbReference type="AlphaFoldDB" id="A0AAN9SKN7"/>
<evidence type="ECO:0000313" key="1">
    <source>
        <dbReference type="EMBL" id="KAK7399301.1"/>
    </source>
</evidence>
<organism evidence="1 2">
    <name type="scientific">Psophocarpus tetragonolobus</name>
    <name type="common">Winged bean</name>
    <name type="synonym">Dolichos tetragonolobus</name>
    <dbReference type="NCBI Taxonomy" id="3891"/>
    <lineage>
        <taxon>Eukaryota</taxon>
        <taxon>Viridiplantae</taxon>
        <taxon>Streptophyta</taxon>
        <taxon>Embryophyta</taxon>
        <taxon>Tracheophyta</taxon>
        <taxon>Spermatophyta</taxon>
        <taxon>Magnoliopsida</taxon>
        <taxon>eudicotyledons</taxon>
        <taxon>Gunneridae</taxon>
        <taxon>Pentapetalae</taxon>
        <taxon>rosids</taxon>
        <taxon>fabids</taxon>
        <taxon>Fabales</taxon>
        <taxon>Fabaceae</taxon>
        <taxon>Papilionoideae</taxon>
        <taxon>50 kb inversion clade</taxon>
        <taxon>NPAAA clade</taxon>
        <taxon>indigoferoid/millettioid clade</taxon>
        <taxon>Phaseoleae</taxon>
        <taxon>Psophocarpus</taxon>
    </lineage>
</organism>
<protein>
    <submittedName>
        <fullName evidence="1">Uncharacterized protein</fullName>
    </submittedName>
</protein>
<reference evidence="1 2" key="1">
    <citation type="submission" date="2024-01" db="EMBL/GenBank/DDBJ databases">
        <title>The genomes of 5 underutilized Papilionoideae crops provide insights into root nodulation and disease resistanc.</title>
        <authorList>
            <person name="Jiang F."/>
        </authorList>
    </citation>
    <scope>NUCLEOTIDE SEQUENCE [LARGE SCALE GENOMIC DNA]</scope>
    <source>
        <strain evidence="1">DUOXIRENSHENG_FW03</strain>
        <tissue evidence="1">Leaves</tissue>
    </source>
</reference>
<dbReference type="PANTHER" id="PTHR33919:SF11">
    <property type="entry name" value="EXPRESSED PROTEIN"/>
    <property type="match status" value="1"/>
</dbReference>
<evidence type="ECO:0000313" key="2">
    <source>
        <dbReference type="Proteomes" id="UP001386955"/>
    </source>
</evidence>
<dbReference type="PANTHER" id="PTHR33919">
    <property type="entry name" value="OS09G0127700 PROTEIN"/>
    <property type="match status" value="1"/>
</dbReference>
<comment type="caution">
    <text evidence="1">The sequence shown here is derived from an EMBL/GenBank/DDBJ whole genome shotgun (WGS) entry which is preliminary data.</text>
</comment>
<dbReference type="EMBL" id="JAYMYS010000003">
    <property type="protein sequence ID" value="KAK7399301.1"/>
    <property type="molecule type" value="Genomic_DNA"/>
</dbReference>
<keyword evidence="2" id="KW-1185">Reference proteome</keyword>